<dbReference type="Proteomes" id="UP000004324">
    <property type="component" value="Unassembled WGS sequence"/>
</dbReference>
<proteinExistence type="predicted"/>
<reference evidence="1 2" key="1">
    <citation type="journal article" date="2012" name="J. Bacteriol.">
        <title>Draft Genome Sequences for Two Metal-Reducing Pelosinus fermentans Strains Isolated from a Cr(VI)-Contaminated Site and for Type Strain R7.</title>
        <authorList>
            <person name="Brown S.D."/>
            <person name="Podar M."/>
            <person name="Klingeman D.M."/>
            <person name="Johnson C.M."/>
            <person name="Yang Z.K."/>
            <person name="Utturkar S.M."/>
            <person name="Land M.L."/>
            <person name="Mosher J.J."/>
            <person name="Hurt R.A.Jr."/>
            <person name="Phelps T.J."/>
            <person name="Palumbo A.V."/>
            <person name="Arkin A.P."/>
            <person name="Hazen T.C."/>
            <person name="Elias D.A."/>
        </authorList>
    </citation>
    <scope>NUCLEOTIDE SEQUENCE [LARGE SCALE GENOMIC DNA]</scope>
    <source>
        <strain evidence="1 2">B4</strain>
    </source>
</reference>
<evidence type="ECO:0008006" key="3">
    <source>
        <dbReference type="Google" id="ProtNLM"/>
    </source>
</evidence>
<dbReference type="PATRIC" id="fig|1149862.3.peg.550"/>
<evidence type="ECO:0000313" key="1">
    <source>
        <dbReference type="EMBL" id="EIW20651.1"/>
    </source>
</evidence>
<dbReference type="OrthoDB" id="1680380at2"/>
<dbReference type="RefSeq" id="WP_007931047.1">
    <property type="nucleotide sequence ID" value="NZ_AKVJ01000006.1"/>
</dbReference>
<keyword evidence="2" id="KW-1185">Reference proteome</keyword>
<dbReference type="AlphaFoldDB" id="I9LJQ1"/>
<accession>I9LJQ1</accession>
<organism evidence="1 2">
    <name type="scientific">Pelosinus fermentans B4</name>
    <dbReference type="NCBI Taxonomy" id="1149862"/>
    <lineage>
        <taxon>Bacteria</taxon>
        <taxon>Bacillati</taxon>
        <taxon>Bacillota</taxon>
        <taxon>Negativicutes</taxon>
        <taxon>Selenomonadales</taxon>
        <taxon>Sporomusaceae</taxon>
        <taxon>Pelosinus</taxon>
    </lineage>
</organism>
<comment type="caution">
    <text evidence="1">The sequence shown here is derived from an EMBL/GenBank/DDBJ whole genome shotgun (WGS) entry which is preliminary data.</text>
</comment>
<dbReference type="EMBL" id="AKVJ01000006">
    <property type="protein sequence ID" value="EIW20651.1"/>
    <property type="molecule type" value="Genomic_DNA"/>
</dbReference>
<name>I9LJQ1_9FIRM</name>
<evidence type="ECO:0000313" key="2">
    <source>
        <dbReference type="Proteomes" id="UP000004324"/>
    </source>
</evidence>
<gene>
    <name evidence="1" type="ORF">FB4_2270</name>
</gene>
<protein>
    <recommendedName>
        <fullName evidence="3">Formylmethanofuran dehydrogenase subunit E region</fullName>
    </recommendedName>
</protein>
<sequence>MQEALRIKDGNDVLLISYEDMLKYHGRQFIGGVALAYKLLELALRELVPDEVPVRDRITITLGVYGPGIIDGIEMVTRAMRRNALLVEPQLAADKLAPDAADGQGGKYYFEIAYDEEKLNITLKPGLLPDEFIRLAYKTHDKTLTEGEQLRLQDLKEEIAQFLLMQKPEDLFDYCRTKLSDPYCKK</sequence>